<reference evidence="1" key="1">
    <citation type="submission" date="2014-11" db="EMBL/GenBank/DDBJ databases">
        <authorList>
            <person name="Amaro Gonzalez C."/>
        </authorList>
    </citation>
    <scope>NUCLEOTIDE SEQUENCE</scope>
</reference>
<dbReference type="EMBL" id="GBXM01029981">
    <property type="protein sequence ID" value="JAH78596.1"/>
    <property type="molecule type" value="Transcribed_RNA"/>
</dbReference>
<organism evidence="1">
    <name type="scientific">Anguilla anguilla</name>
    <name type="common">European freshwater eel</name>
    <name type="synonym">Muraena anguilla</name>
    <dbReference type="NCBI Taxonomy" id="7936"/>
    <lineage>
        <taxon>Eukaryota</taxon>
        <taxon>Metazoa</taxon>
        <taxon>Chordata</taxon>
        <taxon>Craniata</taxon>
        <taxon>Vertebrata</taxon>
        <taxon>Euteleostomi</taxon>
        <taxon>Actinopterygii</taxon>
        <taxon>Neopterygii</taxon>
        <taxon>Teleostei</taxon>
        <taxon>Anguilliformes</taxon>
        <taxon>Anguillidae</taxon>
        <taxon>Anguilla</taxon>
    </lineage>
</organism>
<name>A0A0E9VKP5_ANGAN</name>
<accession>A0A0E9VKP5</accession>
<sequence>MASCFRAPALRCHVGNWVSIFGLSAVV</sequence>
<protein>
    <submittedName>
        <fullName evidence="1">Uncharacterized protein</fullName>
    </submittedName>
</protein>
<evidence type="ECO:0000313" key="1">
    <source>
        <dbReference type="EMBL" id="JAH78596.1"/>
    </source>
</evidence>
<reference evidence="1" key="2">
    <citation type="journal article" date="2015" name="Fish Shellfish Immunol.">
        <title>Early steps in the European eel (Anguilla anguilla)-Vibrio vulnificus interaction in the gills: Role of the RtxA13 toxin.</title>
        <authorList>
            <person name="Callol A."/>
            <person name="Pajuelo D."/>
            <person name="Ebbesson L."/>
            <person name="Teles M."/>
            <person name="MacKenzie S."/>
            <person name="Amaro C."/>
        </authorList>
    </citation>
    <scope>NUCLEOTIDE SEQUENCE</scope>
</reference>
<proteinExistence type="predicted"/>
<dbReference type="AlphaFoldDB" id="A0A0E9VKP5"/>